<name>A0A0P1GRZ9_9RHOB</name>
<dbReference type="Gene3D" id="3.40.30.10">
    <property type="entry name" value="Glutaredoxin"/>
    <property type="match status" value="1"/>
</dbReference>
<dbReference type="OrthoDB" id="5244108at2"/>
<feature type="active site" description="Nucleophile" evidence="2">
    <location>
        <position position="13"/>
    </location>
</feature>
<comment type="catalytic activity">
    <reaction evidence="1">
        <text>2-hydroxychromene-2-carboxylate = (3E)-4-(2-hydroxyphenyl)-2-oxobut-3-enoate</text>
        <dbReference type="Rhea" id="RHEA:27401"/>
        <dbReference type="ChEBI" id="CHEBI:59350"/>
        <dbReference type="ChEBI" id="CHEBI:59353"/>
        <dbReference type="EC" id="5.99.1.4"/>
    </reaction>
</comment>
<dbReference type="GO" id="GO:0018845">
    <property type="term" value="F:2-hydroxychromene-2-carboxylate isomerase activity"/>
    <property type="evidence" value="ECO:0007669"/>
    <property type="project" value="UniProtKB-UniRule"/>
</dbReference>
<dbReference type="GO" id="GO:0004602">
    <property type="term" value="F:glutathione peroxidase activity"/>
    <property type="evidence" value="ECO:0007669"/>
    <property type="project" value="TreeGrafter"/>
</dbReference>
<gene>
    <name evidence="4" type="primary">doxJ</name>
    <name evidence="4" type="ORF">TM5383_02658</name>
</gene>
<keyword evidence="1 4" id="KW-0413">Isomerase</keyword>
<dbReference type="GO" id="GO:0004364">
    <property type="term" value="F:glutathione transferase activity"/>
    <property type="evidence" value="ECO:0007669"/>
    <property type="project" value="TreeGrafter"/>
</dbReference>
<accession>A0A0P1GRZ9</accession>
<dbReference type="EC" id="5.99.1.4" evidence="1"/>
<dbReference type="InterPro" id="IPR051924">
    <property type="entry name" value="GST_Kappa/NadH"/>
</dbReference>
<comment type="similarity">
    <text evidence="1">Belongs to the GST superfamily. NadH family.</text>
</comment>
<evidence type="ECO:0000259" key="3">
    <source>
        <dbReference type="Pfam" id="PF01323"/>
    </source>
</evidence>
<dbReference type="GO" id="GO:0006749">
    <property type="term" value="P:glutathione metabolic process"/>
    <property type="evidence" value="ECO:0007669"/>
    <property type="project" value="TreeGrafter"/>
</dbReference>
<proteinExistence type="inferred from homology"/>
<dbReference type="SUPFAM" id="SSF52833">
    <property type="entry name" value="Thioredoxin-like"/>
    <property type="match status" value="1"/>
</dbReference>
<dbReference type="AlphaFoldDB" id="A0A0P1GRZ9"/>
<dbReference type="EMBL" id="CYSF01000015">
    <property type="protein sequence ID" value="CUH85425.1"/>
    <property type="molecule type" value="Genomic_DNA"/>
</dbReference>
<feature type="domain" description="DSBA-like thioredoxin" evidence="3">
    <location>
        <begin position="4"/>
        <end position="198"/>
    </location>
</feature>
<dbReference type="PANTHER" id="PTHR42943:SF2">
    <property type="entry name" value="GLUTATHIONE S-TRANSFERASE KAPPA 1"/>
    <property type="match status" value="1"/>
</dbReference>
<protein>
    <recommendedName>
        <fullName evidence="1">2-hydroxychromene-2-carboxylate isomerase</fullName>
        <ecNumber evidence="1">5.99.1.4</ecNumber>
    </recommendedName>
</protein>
<dbReference type="InterPro" id="IPR001853">
    <property type="entry name" value="DSBA-like_thioredoxin_dom"/>
</dbReference>
<dbReference type="PANTHER" id="PTHR42943">
    <property type="entry name" value="GLUTATHIONE S-TRANSFERASE KAPPA"/>
    <property type="match status" value="1"/>
</dbReference>
<dbReference type="CDD" id="cd03022">
    <property type="entry name" value="DsbA_HCCA_Iso"/>
    <property type="match status" value="1"/>
</dbReference>
<sequence>MTVTVDYLYDFGSPNSYFCHKVIPDIEARTGVSINYIPCLLGGIFNATGNMAPAFAFGKVKGKMEYERLEIARFVKRHNLTEYQLNTHFPVNTLLMMRAAVAAQQLGVHEQYMDAGWAAMWEKSLKMDDPQVFVQVMDDAGLDGAQLLELAQAPEVKEGLKANTTAAVERGAFGMPCFFVGDEMYFGKERLTQVEEEIVAQLTVAG</sequence>
<organism evidence="4 5">
    <name type="scientific">Thalassovita mediterranea</name>
    <dbReference type="NCBI Taxonomy" id="340021"/>
    <lineage>
        <taxon>Bacteria</taxon>
        <taxon>Pseudomonadati</taxon>
        <taxon>Pseudomonadota</taxon>
        <taxon>Alphaproteobacteria</taxon>
        <taxon>Rhodobacterales</taxon>
        <taxon>Roseobacteraceae</taxon>
        <taxon>Thalassovita</taxon>
    </lineage>
</organism>
<dbReference type="GO" id="GO:1901170">
    <property type="term" value="P:naphthalene catabolic process"/>
    <property type="evidence" value="ECO:0007669"/>
    <property type="project" value="InterPro"/>
</dbReference>
<evidence type="ECO:0000313" key="4">
    <source>
        <dbReference type="EMBL" id="CUH85425.1"/>
    </source>
</evidence>
<dbReference type="RefSeq" id="WP_058319508.1">
    <property type="nucleotide sequence ID" value="NZ_CYSF01000015.1"/>
</dbReference>
<dbReference type="STRING" id="340021.TM5383_02658"/>
<dbReference type="InterPro" id="IPR044087">
    <property type="entry name" value="NahD-like"/>
</dbReference>
<dbReference type="Pfam" id="PF01323">
    <property type="entry name" value="DSBA"/>
    <property type="match status" value="1"/>
</dbReference>
<evidence type="ECO:0000256" key="2">
    <source>
        <dbReference type="PIRSR" id="PIRSR006386-1"/>
    </source>
</evidence>
<evidence type="ECO:0000313" key="5">
    <source>
        <dbReference type="Proteomes" id="UP000051681"/>
    </source>
</evidence>
<dbReference type="InterPro" id="IPR036249">
    <property type="entry name" value="Thioredoxin-like_sf"/>
</dbReference>
<reference evidence="4 5" key="1">
    <citation type="submission" date="2015-09" db="EMBL/GenBank/DDBJ databases">
        <authorList>
            <consortium name="Swine Surveillance"/>
        </authorList>
    </citation>
    <scope>NUCLEOTIDE SEQUENCE [LARGE SCALE GENOMIC DNA]</scope>
    <source>
        <strain evidence="4 5">CECT 8383</strain>
    </source>
</reference>
<keyword evidence="5" id="KW-1185">Reference proteome</keyword>
<evidence type="ECO:0000256" key="1">
    <source>
        <dbReference type="PIRNR" id="PIRNR006386"/>
    </source>
</evidence>
<dbReference type="PIRSF" id="PIRSF006386">
    <property type="entry name" value="HCCAis_GSTk"/>
    <property type="match status" value="1"/>
</dbReference>
<dbReference type="InterPro" id="IPR014440">
    <property type="entry name" value="HCCAis_GSTk"/>
</dbReference>
<dbReference type="Proteomes" id="UP000051681">
    <property type="component" value="Unassembled WGS sequence"/>
</dbReference>